<comment type="caution">
    <text evidence="8">The sequence shown here is derived from an EMBL/GenBank/DDBJ whole genome shotgun (WGS) entry which is preliminary data.</text>
</comment>
<feature type="transmembrane region" description="Helical" evidence="7">
    <location>
        <begin position="50"/>
        <end position="69"/>
    </location>
</feature>
<feature type="compositionally biased region" description="Polar residues" evidence="6">
    <location>
        <begin position="277"/>
        <end position="286"/>
    </location>
</feature>
<dbReference type="InterPro" id="IPR002549">
    <property type="entry name" value="AI-2E-like"/>
</dbReference>
<feature type="transmembrane region" description="Helical" evidence="7">
    <location>
        <begin position="76"/>
        <end position="97"/>
    </location>
</feature>
<evidence type="ECO:0000256" key="2">
    <source>
        <dbReference type="ARBA" id="ARBA00009773"/>
    </source>
</evidence>
<dbReference type="PANTHER" id="PTHR21716">
    <property type="entry name" value="TRANSMEMBRANE PROTEIN"/>
    <property type="match status" value="1"/>
</dbReference>
<evidence type="ECO:0000256" key="5">
    <source>
        <dbReference type="ARBA" id="ARBA00023136"/>
    </source>
</evidence>
<evidence type="ECO:0000313" key="8">
    <source>
        <dbReference type="EMBL" id="KAL0478922.1"/>
    </source>
</evidence>
<feature type="transmembrane region" description="Helical" evidence="7">
    <location>
        <begin position="117"/>
        <end position="137"/>
    </location>
</feature>
<dbReference type="Pfam" id="PF01594">
    <property type="entry name" value="AI-2E_transport"/>
    <property type="match status" value="1"/>
</dbReference>
<evidence type="ECO:0000256" key="4">
    <source>
        <dbReference type="ARBA" id="ARBA00022989"/>
    </source>
</evidence>
<accession>A0AAW2YNK9</accession>
<dbReference type="EMBL" id="JAOPGA020000481">
    <property type="protein sequence ID" value="KAL0478922.1"/>
    <property type="molecule type" value="Genomic_DNA"/>
</dbReference>
<organism evidence="8 9">
    <name type="scientific">Acrasis kona</name>
    <dbReference type="NCBI Taxonomy" id="1008807"/>
    <lineage>
        <taxon>Eukaryota</taxon>
        <taxon>Discoba</taxon>
        <taxon>Heterolobosea</taxon>
        <taxon>Tetramitia</taxon>
        <taxon>Eutetramitia</taxon>
        <taxon>Acrasidae</taxon>
        <taxon>Acrasis</taxon>
    </lineage>
</organism>
<dbReference type="GO" id="GO:0016020">
    <property type="term" value="C:membrane"/>
    <property type="evidence" value="ECO:0007669"/>
    <property type="project" value="UniProtKB-SubCell"/>
</dbReference>
<gene>
    <name evidence="8" type="ORF">AKO1_007835</name>
</gene>
<dbReference type="Proteomes" id="UP001431209">
    <property type="component" value="Unassembled WGS sequence"/>
</dbReference>
<evidence type="ECO:0000256" key="6">
    <source>
        <dbReference type="SAM" id="MobiDB-lite"/>
    </source>
</evidence>
<feature type="transmembrane region" description="Helical" evidence="7">
    <location>
        <begin position="149"/>
        <end position="167"/>
    </location>
</feature>
<dbReference type="AlphaFoldDB" id="A0AAW2YNK9"/>
<sequence length="286" mass="32608">MFSLLMFLMFLYYFVRYDQYFADLLKQYSPLTHSESEKIFASVTSKVVNTFNYACSLALCKFVVTWLTFYYSEFQIVYVFSFMSGFLSIVPIISSWVVWAPAAVFCVARDGLWSTSWLVIVLAHLGSIILDSVLYTSFFKGDTEQQPQVLGVSIILGVYAFGWTGVFKGPLSVGLTITLMRIYSEYISIAEKSEEDLRSGKNKTVRHATRQSSIVEQLTARIHEGVNFVGSRLSGVPRSNIYLDTKRRTKSIGGQELLDYFEEEDDLTPRTKKNRRQSMPTSPESK</sequence>
<evidence type="ECO:0000256" key="3">
    <source>
        <dbReference type="ARBA" id="ARBA00022692"/>
    </source>
</evidence>
<feature type="region of interest" description="Disordered" evidence="6">
    <location>
        <begin position="263"/>
        <end position="286"/>
    </location>
</feature>
<protein>
    <recommendedName>
        <fullName evidence="10">Transmembrane protein</fullName>
    </recommendedName>
</protein>
<name>A0AAW2YNK9_9EUKA</name>
<evidence type="ECO:0000256" key="1">
    <source>
        <dbReference type="ARBA" id="ARBA00004141"/>
    </source>
</evidence>
<proteinExistence type="inferred from homology"/>
<reference evidence="8 9" key="1">
    <citation type="submission" date="2024-03" db="EMBL/GenBank/DDBJ databases">
        <title>The Acrasis kona genome and developmental transcriptomes reveal deep origins of eukaryotic multicellular pathways.</title>
        <authorList>
            <person name="Sheikh S."/>
            <person name="Fu C.-J."/>
            <person name="Brown M.W."/>
            <person name="Baldauf S.L."/>
        </authorList>
    </citation>
    <scope>NUCLEOTIDE SEQUENCE [LARGE SCALE GENOMIC DNA]</scope>
    <source>
        <strain evidence="8 9">ATCC MYA-3509</strain>
    </source>
</reference>
<comment type="similarity">
    <text evidence="2">Belongs to the autoinducer-2 exporter (AI-2E) (TC 2.A.86) family.</text>
</comment>
<keyword evidence="4 7" id="KW-1133">Transmembrane helix</keyword>
<keyword evidence="5 7" id="KW-0472">Membrane</keyword>
<keyword evidence="9" id="KW-1185">Reference proteome</keyword>
<evidence type="ECO:0000313" key="9">
    <source>
        <dbReference type="Proteomes" id="UP001431209"/>
    </source>
</evidence>
<keyword evidence="3 7" id="KW-0812">Transmembrane</keyword>
<evidence type="ECO:0008006" key="10">
    <source>
        <dbReference type="Google" id="ProtNLM"/>
    </source>
</evidence>
<evidence type="ECO:0000256" key="7">
    <source>
        <dbReference type="SAM" id="Phobius"/>
    </source>
</evidence>
<comment type="subcellular location">
    <subcellularLocation>
        <location evidence="1">Membrane</location>
        <topology evidence="1">Multi-pass membrane protein</topology>
    </subcellularLocation>
</comment>
<dbReference type="PANTHER" id="PTHR21716:SF4">
    <property type="entry name" value="TRANSMEMBRANE PROTEIN 245"/>
    <property type="match status" value="1"/>
</dbReference>